<evidence type="ECO:0000313" key="2">
    <source>
        <dbReference type="Proteomes" id="UP000481858"/>
    </source>
</evidence>
<dbReference type="Proteomes" id="UP000481858">
    <property type="component" value="Unassembled WGS sequence"/>
</dbReference>
<name>A0A7C8MTH6_9PEZI</name>
<protein>
    <submittedName>
        <fullName evidence="1">Uncharacterized protein</fullName>
    </submittedName>
</protein>
<keyword evidence="2" id="KW-1185">Reference proteome</keyword>
<gene>
    <name evidence="1" type="ORF">GQX73_g4524</name>
</gene>
<comment type="caution">
    <text evidence="1">The sequence shown here is derived from an EMBL/GenBank/DDBJ whole genome shotgun (WGS) entry which is preliminary data.</text>
</comment>
<proteinExistence type="predicted"/>
<organism evidence="1 2">
    <name type="scientific">Xylaria multiplex</name>
    <dbReference type="NCBI Taxonomy" id="323545"/>
    <lineage>
        <taxon>Eukaryota</taxon>
        <taxon>Fungi</taxon>
        <taxon>Dikarya</taxon>
        <taxon>Ascomycota</taxon>
        <taxon>Pezizomycotina</taxon>
        <taxon>Sordariomycetes</taxon>
        <taxon>Xylariomycetidae</taxon>
        <taxon>Xylariales</taxon>
        <taxon>Xylariaceae</taxon>
        <taxon>Xylaria</taxon>
    </lineage>
</organism>
<reference evidence="1 2" key="1">
    <citation type="submission" date="2019-12" db="EMBL/GenBank/DDBJ databases">
        <title>Draft genome sequence of the ascomycete Xylaria multiplex DSM 110363.</title>
        <authorList>
            <person name="Buettner E."/>
            <person name="Kellner H."/>
        </authorList>
    </citation>
    <scope>NUCLEOTIDE SEQUENCE [LARGE SCALE GENOMIC DNA]</scope>
    <source>
        <strain evidence="1 2">DSM 110363</strain>
    </source>
</reference>
<evidence type="ECO:0000313" key="1">
    <source>
        <dbReference type="EMBL" id="KAF2969071.1"/>
    </source>
</evidence>
<dbReference type="InParanoid" id="A0A7C8MTH6"/>
<dbReference type="AlphaFoldDB" id="A0A7C8MTH6"/>
<dbReference type="EMBL" id="WUBL01000041">
    <property type="protein sequence ID" value="KAF2969071.1"/>
    <property type="molecule type" value="Genomic_DNA"/>
</dbReference>
<accession>A0A7C8MTH6</accession>
<sequence length="129" mass="13714">MVATVIVKVTAIVATAVTAATTATAATIAIVTVIPVVKLSRTEWSRAEAAEKREMDAPAMIRPAQDLNMILEIGLVLGERETAEDITRTLTVIIVTSIVGGVEPGTNSLVTTVEWLRGVRPANNVMFGW</sequence>